<keyword evidence="5 8" id="KW-0812">Transmembrane</keyword>
<sequence>MLLDFSSFNWSSVAQSVLNGLAFSIMLTVAATAGGVVLGIFLALARLSGIRVLKVPATAYVNTMRSIPLVMVILWFFLLVPAGLYEAIAGEFGRNHRSEISAILTFVAFEAAYFCEIVRAGILSIPRGQSSAAHAIGMSYAQNLRFIVLPQALRNMSVVLSNDQTIG</sequence>
<evidence type="ECO:0000313" key="11">
    <source>
        <dbReference type="Proteomes" id="UP000406256"/>
    </source>
</evidence>
<dbReference type="GO" id="GO:0022857">
    <property type="term" value="F:transmembrane transporter activity"/>
    <property type="evidence" value="ECO:0007669"/>
    <property type="project" value="InterPro"/>
</dbReference>
<feature type="domain" description="ABC transmembrane type-1" evidence="9">
    <location>
        <begin position="21"/>
        <end position="167"/>
    </location>
</feature>
<dbReference type="Pfam" id="PF00528">
    <property type="entry name" value="BPD_transp_1"/>
    <property type="match status" value="1"/>
</dbReference>
<dbReference type="NCBIfam" id="TIGR01726">
    <property type="entry name" value="HEQRo_perm_3TM"/>
    <property type="match status" value="1"/>
</dbReference>
<reference evidence="10 11" key="1">
    <citation type="submission" date="2019-08" db="EMBL/GenBank/DDBJ databases">
        <authorList>
            <person name="Peeters C."/>
        </authorList>
    </citation>
    <scope>NUCLEOTIDE SEQUENCE [LARGE SCALE GENOMIC DNA]</scope>
    <source>
        <strain evidence="10 11">LMG 31108</strain>
    </source>
</reference>
<dbReference type="InterPro" id="IPR000515">
    <property type="entry name" value="MetI-like"/>
</dbReference>
<name>A0A5E4R766_9BURK</name>
<dbReference type="PROSITE" id="PS50928">
    <property type="entry name" value="ABC_TM1"/>
    <property type="match status" value="1"/>
</dbReference>
<evidence type="ECO:0000256" key="2">
    <source>
        <dbReference type="ARBA" id="ARBA00010072"/>
    </source>
</evidence>
<proteinExistence type="inferred from homology"/>
<keyword evidence="6 8" id="KW-1133">Transmembrane helix</keyword>
<evidence type="ECO:0000259" key="9">
    <source>
        <dbReference type="PROSITE" id="PS50928"/>
    </source>
</evidence>
<dbReference type="GO" id="GO:0043190">
    <property type="term" value="C:ATP-binding cassette (ABC) transporter complex"/>
    <property type="evidence" value="ECO:0007669"/>
    <property type="project" value="InterPro"/>
</dbReference>
<dbReference type="AlphaFoldDB" id="A0A5E4R766"/>
<dbReference type="PANTHER" id="PTHR30614:SF1">
    <property type="entry name" value="GLUTAMATE_ASPARTATE IMPORT PERMEASE PROTEIN GLTK"/>
    <property type="match status" value="1"/>
</dbReference>
<feature type="transmembrane region" description="Helical" evidence="8">
    <location>
        <begin position="20"/>
        <end position="45"/>
    </location>
</feature>
<dbReference type="GO" id="GO:0006865">
    <property type="term" value="P:amino acid transport"/>
    <property type="evidence" value="ECO:0007669"/>
    <property type="project" value="TreeGrafter"/>
</dbReference>
<dbReference type="OrthoDB" id="9771188at2"/>
<dbReference type="Gene3D" id="1.10.3720.10">
    <property type="entry name" value="MetI-like"/>
    <property type="match status" value="1"/>
</dbReference>
<keyword evidence="4" id="KW-1003">Cell membrane</keyword>
<evidence type="ECO:0000256" key="8">
    <source>
        <dbReference type="RuleBase" id="RU363032"/>
    </source>
</evidence>
<evidence type="ECO:0000256" key="1">
    <source>
        <dbReference type="ARBA" id="ARBA00004429"/>
    </source>
</evidence>
<feature type="transmembrane region" description="Helical" evidence="8">
    <location>
        <begin position="66"/>
        <end position="88"/>
    </location>
</feature>
<comment type="subcellular location">
    <subcellularLocation>
        <location evidence="1">Cell inner membrane</location>
        <topology evidence="1">Multi-pass membrane protein</topology>
    </subcellularLocation>
    <subcellularLocation>
        <location evidence="8">Cell membrane</location>
        <topology evidence="8">Multi-pass membrane protein</topology>
    </subcellularLocation>
</comment>
<dbReference type="InterPro" id="IPR043429">
    <property type="entry name" value="ArtM/GltK/GlnP/TcyL/YhdX-like"/>
</dbReference>
<feature type="transmembrane region" description="Helical" evidence="8">
    <location>
        <begin position="100"/>
        <end position="122"/>
    </location>
</feature>
<keyword evidence="3 8" id="KW-0813">Transport</keyword>
<evidence type="ECO:0000256" key="5">
    <source>
        <dbReference type="ARBA" id="ARBA00022692"/>
    </source>
</evidence>
<comment type="similarity">
    <text evidence="2">Belongs to the binding-protein-dependent transport system permease family. HisMQ subfamily.</text>
</comment>
<gene>
    <name evidence="10" type="ORF">PAN31108_00004</name>
</gene>
<organism evidence="10 11">
    <name type="scientific">Pandoraea anhela</name>
    <dbReference type="NCBI Taxonomy" id="2508295"/>
    <lineage>
        <taxon>Bacteria</taxon>
        <taxon>Pseudomonadati</taxon>
        <taxon>Pseudomonadota</taxon>
        <taxon>Betaproteobacteria</taxon>
        <taxon>Burkholderiales</taxon>
        <taxon>Burkholderiaceae</taxon>
        <taxon>Pandoraea</taxon>
    </lineage>
</organism>
<protein>
    <submittedName>
        <fullName evidence="10">Amino acid ABC transporter permease</fullName>
    </submittedName>
</protein>
<dbReference type="InterPro" id="IPR035906">
    <property type="entry name" value="MetI-like_sf"/>
</dbReference>
<accession>A0A5E4R766</accession>
<dbReference type="PANTHER" id="PTHR30614">
    <property type="entry name" value="MEMBRANE COMPONENT OF AMINO ACID ABC TRANSPORTER"/>
    <property type="match status" value="1"/>
</dbReference>
<evidence type="ECO:0000256" key="3">
    <source>
        <dbReference type="ARBA" id="ARBA00022448"/>
    </source>
</evidence>
<evidence type="ECO:0000256" key="4">
    <source>
        <dbReference type="ARBA" id="ARBA00022475"/>
    </source>
</evidence>
<dbReference type="EMBL" id="CABPSB010000001">
    <property type="protein sequence ID" value="VVD59015.1"/>
    <property type="molecule type" value="Genomic_DNA"/>
</dbReference>
<dbReference type="SUPFAM" id="SSF161098">
    <property type="entry name" value="MetI-like"/>
    <property type="match status" value="1"/>
</dbReference>
<keyword evidence="7 8" id="KW-0472">Membrane</keyword>
<evidence type="ECO:0000256" key="7">
    <source>
        <dbReference type="ARBA" id="ARBA00023136"/>
    </source>
</evidence>
<keyword evidence="11" id="KW-1185">Reference proteome</keyword>
<evidence type="ECO:0000313" key="10">
    <source>
        <dbReference type="EMBL" id="VVD59015.1"/>
    </source>
</evidence>
<dbReference type="InterPro" id="IPR010065">
    <property type="entry name" value="AA_ABC_transptr_permease_3TM"/>
</dbReference>
<dbReference type="Proteomes" id="UP000406256">
    <property type="component" value="Unassembled WGS sequence"/>
</dbReference>
<dbReference type="CDD" id="cd06261">
    <property type="entry name" value="TM_PBP2"/>
    <property type="match status" value="1"/>
</dbReference>
<evidence type="ECO:0000256" key="6">
    <source>
        <dbReference type="ARBA" id="ARBA00022989"/>
    </source>
</evidence>